<dbReference type="GO" id="GO:0003677">
    <property type="term" value="F:DNA binding"/>
    <property type="evidence" value="ECO:0007669"/>
    <property type="project" value="UniProtKB-KW"/>
</dbReference>
<evidence type="ECO:0000256" key="9">
    <source>
        <dbReference type="SAM" id="MobiDB-lite"/>
    </source>
</evidence>
<keyword evidence="5" id="KW-0862">Zinc</keyword>
<evidence type="ECO:0000256" key="4">
    <source>
        <dbReference type="ARBA" id="ARBA00022771"/>
    </source>
</evidence>
<keyword evidence="4 8" id="KW-0863">Zinc-finger</keyword>
<dbReference type="GO" id="GO:0010468">
    <property type="term" value="P:regulation of gene expression"/>
    <property type="evidence" value="ECO:0007669"/>
    <property type="project" value="TreeGrafter"/>
</dbReference>
<proteinExistence type="predicted"/>
<dbReference type="InterPro" id="IPR050331">
    <property type="entry name" value="Zinc_finger"/>
</dbReference>
<name>A0A5E4MFL0_9HEMI</name>
<dbReference type="FunFam" id="3.30.160.60:FF:000446">
    <property type="entry name" value="Zinc finger protein"/>
    <property type="match status" value="1"/>
</dbReference>
<dbReference type="Proteomes" id="UP000325440">
    <property type="component" value="Unassembled WGS sequence"/>
</dbReference>
<accession>A0A5E4MFL0</accession>
<dbReference type="InterPro" id="IPR036236">
    <property type="entry name" value="Znf_C2H2_sf"/>
</dbReference>
<dbReference type="PANTHER" id="PTHR16515:SF49">
    <property type="entry name" value="GASTRULA ZINC FINGER PROTEIN XLCGF49.1-LIKE-RELATED"/>
    <property type="match status" value="1"/>
</dbReference>
<keyword evidence="7" id="KW-0539">Nucleus</keyword>
<evidence type="ECO:0000256" key="8">
    <source>
        <dbReference type="PROSITE-ProRule" id="PRU00042"/>
    </source>
</evidence>
<evidence type="ECO:0000256" key="3">
    <source>
        <dbReference type="ARBA" id="ARBA00022737"/>
    </source>
</evidence>
<dbReference type="OrthoDB" id="6077919at2759"/>
<dbReference type="InterPro" id="IPR013087">
    <property type="entry name" value="Znf_C2H2_type"/>
</dbReference>
<dbReference type="Gene3D" id="3.30.160.60">
    <property type="entry name" value="Classic Zinc Finger"/>
    <property type="match status" value="2"/>
</dbReference>
<gene>
    <name evidence="11" type="ORF">CINCED_3A010202</name>
</gene>
<keyword evidence="12" id="KW-1185">Reference proteome</keyword>
<dbReference type="PANTHER" id="PTHR16515">
    <property type="entry name" value="PR DOMAIN ZINC FINGER PROTEIN"/>
    <property type="match status" value="1"/>
</dbReference>
<feature type="region of interest" description="Disordered" evidence="9">
    <location>
        <begin position="1"/>
        <end position="28"/>
    </location>
</feature>
<feature type="compositionally biased region" description="Polar residues" evidence="9">
    <location>
        <begin position="1"/>
        <end position="15"/>
    </location>
</feature>
<keyword evidence="6" id="KW-0238">DNA-binding</keyword>
<dbReference type="GO" id="GO:0005634">
    <property type="term" value="C:nucleus"/>
    <property type="evidence" value="ECO:0007669"/>
    <property type="project" value="UniProtKB-SubCell"/>
</dbReference>
<evidence type="ECO:0000313" key="12">
    <source>
        <dbReference type="Proteomes" id="UP000325440"/>
    </source>
</evidence>
<organism evidence="11 12">
    <name type="scientific">Cinara cedri</name>
    <dbReference type="NCBI Taxonomy" id="506608"/>
    <lineage>
        <taxon>Eukaryota</taxon>
        <taxon>Metazoa</taxon>
        <taxon>Ecdysozoa</taxon>
        <taxon>Arthropoda</taxon>
        <taxon>Hexapoda</taxon>
        <taxon>Insecta</taxon>
        <taxon>Pterygota</taxon>
        <taxon>Neoptera</taxon>
        <taxon>Paraneoptera</taxon>
        <taxon>Hemiptera</taxon>
        <taxon>Sternorrhyncha</taxon>
        <taxon>Aphidomorpha</taxon>
        <taxon>Aphidoidea</taxon>
        <taxon>Aphididae</taxon>
        <taxon>Lachninae</taxon>
        <taxon>Cinara</taxon>
    </lineage>
</organism>
<evidence type="ECO:0000256" key="5">
    <source>
        <dbReference type="ARBA" id="ARBA00022833"/>
    </source>
</evidence>
<evidence type="ECO:0000256" key="2">
    <source>
        <dbReference type="ARBA" id="ARBA00022723"/>
    </source>
</evidence>
<sequence>MEYHKTFTNLPQNSKSLKEETSDDTGSYSGHYINMSITSENSEEKDKVNNSVTKREIDIIDGVYYESIITIEPSSLDLLLSKKVNREKKWFICAHCNKNFSLKSFLIYHMETHTENQTYQCKICYLSFSTSSVLQNHIKETHTQETQEQCENESLETENINNEKDVEEEINTTVENEEVDLTDEEAPIENDPTIHSPEIPPVENNLYKCEQCRKPFGRPDFNRKESRPFIKNPKQIFKCNYCKRELMQDGIIQYHLTTHPPLICDFCHGAFTTKYSVSNRSNRVHGKNPRKIRKKRMHKKKPF</sequence>
<evidence type="ECO:0000256" key="1">
    <source>
        <dbReference type="ARBA" id="ARBA00004123"/>
    </source>
</evidence>
<evidence type="ECO:0000256" key="6">
    <source>
        <dbReference type="ARBA" id="ARBA00023125"/>
    </source>
</evidence>
<evidence type="ECO:0000313" key="11">
    <source>
        <dbReference type="EMBL" id="VVC31081.1"/>
    </source>
</evidence>
<feature type="compositionally biased region" description="Basic residues" evidence="9">
    <location>
        <begin position="282"/>
        <end position="303"/>
    </location>
</feature>
<feature type="domain" description="C2H2-type" evidence="10">
    <location>
        <begin position="91"/>
        <end position="118"/>
    </location>
</feature>
<keyword evidence="3" id="KW-0677">Repeat</keyword>
<dbReference type="Pfam" id="PF00096">
    <property type="entry name" value="zf-C2H2"/>
    <property type="match status" value="2"/>
</dbReference>
<dbReference type="GO" id="GO:0008270">
    <property type="term" value="F:zinc ion binding"/>
    <property type="evidence" value="ECO:0007669"/>
    <property type="project" value="UniProtKB-KW"/>
</dbReference>
<evidence type="ECO:0000259" key="10">
    <source>
        <dbReference type="PROSITE" id="PS50157"/>
    </source>
</evidence>
<dbReference type="PROSITE" id="PS00028">
    <property type="entry name" value="ZINC_FINGER_C2H2_1"/>
    <property type="match status" value="3"/>
</dbReference>
<dbReference type="SMART" id="SM00355">
    <property type="entry name" value="ZnF_C2H2"/>
    <property type="match status" value="4"/>
</dbReference>
<comment type="subcellular location">
    <subcellularLocation>
        <location evidence="1">Nucleus</location>
    </subcellularLocation>
</comment>
<feature type="region of interest" description="Disordered" evidence="9">
    <location>
        <begin position="280"/>
        <end position="303"/>
    </location>
</feature>
<dbReference type="PROSITE" id="PS50157">
    <property type="entry name" value="ZINC_FINGER_C2H2_2"/>
    <property type="match status" value="2"/>
</dbReference>
<dbReference type="EMBL" id="CABPRJ010000579">
    <property type="protein sequence ID" value="VVC31081.1"/>
    <property type="molecule type" value="Genomic_DNA"/>
</dbReference>
<reference evidence="11 12" key="1">
    <citation type="submission" date="2019-08" db="EMBL/GenBank/DDBJ databases">
        <authorList>
            <person name="Alioto T."/>
            <person name="Alioto T."/>
            <person name="Gomez Garrido J."/>
        </authorList>
    </citation>
    <scope>NUCLEOTIDE SEQUENCE [LARGE SCALE GENOMIC DNA]</scope>
</reference>
<protein>
    <submittedName>
        <fullName evidence="11">Zinc finger C2H2-type,Zinc finger, RING/FYVE/PHD-type</fullName>
    </submittedName>
</protein>
<evidence type="ECO:0000256" key="7">
    <source>
        <dbReference type="ARBA" id="ARBA00023242"/>
    </source>
</evidence>
<feature type="domain" description="C2H2-type" evidence="10">
    <location>
        <begin position="119"/>
        <end position="147"/>
    </location>
</feature>
<dbReference type="SUPFAM" id="SSF57667">
    <property type="entry name" value="beta-beta-alpha zinc fingers"/>
    <property type="match status" value="1"/>
</dbReference>
<dbReference type="AlphaFoldDB" id="A0A5E4MFL0"/>
<keyword evidence="2" id="KW-0479">Metal-binding</keyword>